<evidence type="ECO:0000256" key="4">
    <source>
        <dbReference type="ARBA" id="ARBA00022723"/>
    </source>
</evidence>
<dbReference type="OrthoDB" id="9808591at2"/>
<dbReference type="GO" id="GO:0003824">
    <property type="term" value="F:catalytic activity"/>
    <property type="evidence" value="ECO:0007669"/>
    <property type="project" value="InterPro"/>
</dbReference>
<sequence length="426" mass="49308">MKHSRYNYITPEKDGFFLLFNTAKETLVELDAEMLNYYESNTLDSETQAAMTELGFLVDDSFDELESLEATWRKNFEESSTLDLTVMVTDACNFRCPYCYQSHCTHSMGEKQTVSLYKYLSCAIDSGIKTINIHWFGGEPLLNTAPIFYIEHFLKENHIKGSSNVTTNGYLLTDNLLHRFMEETRIRAFQITLDGTESMHNQTRRHVSGLPTYGRICENIVSATQQGFFVIIRLNMTKENQNLDPFLSEIHALGISRSKYSIHITNAHEFTNSEKRSDFYFNTAEEYSIAYDKAQDSFLKAHYKFPRNVARKAGCGFESYNTFLVGTDLKLYFCSSCECIETFEQGYIDDEGQIHLNNQYWNRINTSVFNDPECRNCIVLPLCMGGCTYCRLNQKKFCIPEKYFLDKYIKKLYTEATTKSGRGDFK</sequence>
<dbReference type="SFLD" id="SFLDS00029">
    <property type="entry name" value="Radical_SAM"/>
    <property type="match status" value="1"/>
</dbReference>
<dbReference type="GO" id="GO:0051539">
    <property type="term" value="F:4 iron, 4 sulfur cluster binding"/>
    <property type="evidence" value="ECO:0007669"/>
    <property type="project" value="UniProtKB-KW"/>
</dbReference>
<dbReference type="InterPro" id="IPR023885">
    <property type="entry name" value="4Fe4S-binding_SPASM_dom"/>
</dbReference>
<evidence type="ECO:0000313" key="8">
    <source>
        <dbReference type="EMBL" id="PDX88242.1"/>
    </source>
</evidence>
<protein>
    <recommendedName>
        <fullName evidence="7">Radical SAM core domain-containing protein</fullName>
    </recommendedName>
</protein>
<dbReference type="SUPFAM" id="SSF102114">
    <property type="entry name" value="Radical SAM enzymes"/>
    <property type="match status" value="1"/>
</dbReference>
<evidence type="ECO:0000256" key="1">
    <source>
        <dbReference type="ARBA" id="ARBA00001966"/>
    </source>
</evidence>
<gene>
    <name evidence="8" type="ORF">CHR60_00360</name>
</gene>
<name>A0A2A7BAD3_9FIRM</name>
<dbReference type="PANTHER" id="PTHR43787">
    <property type="entry name" value="FEMO COFACTOR BIOSYNTHESIS PROTEIN NIFB-RELATED"/>
    <property type="match status" value="1"/>
</dbReference>
<evidence type="ECO:0000259" key="7">
    <source>
        <dbReference type="Pfam" id="PF04055"/>
    </source>
</evidence>
<dbReference type="Pfam" id="PF04055">
    <property type="entry name" value="Radical_SAM"/>
    <property type="match status" value="1"/>
</dbReference>
<organism evidence="8 9">
    <name type="scientific">Faecalibacterium prausnitzii</name>
    <dbReference type="NCBI Taxonomy" id="853"/>
    <lineage>
        <taxon>Bacteria</taxon>
        <taxon>Bacillati</taxon>
        <taxon>Bacillota</taxon>
        <taxon>Clostridia</taxon>
        <taxon>Eubacteriales</taxon>
        <taxon>Oscillospiraceae</taxon>
        <taxon>Faecalibacterium</taxon>
    </lineage>
</organism>
<evidence type="ECO:0000256" key="5">
    <source>
        <dbReference type="ARBA" id="ARBA00023004"/>
    </source>
</evidence>
<dbReference type="CDD" id="cd01335">
    <property type="entry name" value="Radical_SAM"/>
    <property type="match status" value="1"/>
</dbReference>
<dbReference type="UniPathway" id="UPA00782"/>
<dbReference type="InterPro" id="IPR000385">
    <property type="entry name" value="MoaA_NifB_PqqE_Fe-S-bd_CS"/>
</dbReference>
<keyword evidence="6" id="KW-0411">Iron-sulfur</keyword>
<dbReference type="AlphaFoldDB" id="A0A2A7BAD3"/>
<proteinExistence type="predicted"/>
<keyword evidence="4" id="KW-0479">Metal-binding</keyword>
<feature type="domain" description="Radical SAM core" evidence="7">
    <location>
        <begin position="88"/>
        <end position="240"/>
    </location>
</feature>
<dbReference type="EMBL" id="NOUV01000001">
    <property type="protein sequence ID" value="PDX88242.1"/>
    <property type="molecule type" value="Genomic_DNA"/>
</dbReference>
<keyword evidence="5" id="KW-0408">Iron</keyword>
<dbReference type="InterPro" id="IPR013785">
    <property type="entry name" value="Aldolase_TIM"/>
</dbReference>
<accession>A0A2A7BAD3</accession>
<evidence type="ECO:0000256" key="2">
    <source>
        <dbReference type="ARBA" id="ARBA00022485"/>
    </source>
</evidence>
<comment type="cofactor">
    <cofactor evidence="1">
        <name>[4Fe-4S] cluster</name>
        <dbReference type="ChEBI" id="CHEBI:49883"/>
    </cofactor>
</comment>
<dbReference type="InterPro" id="IPR007197">
    <property type="entry name" value="rSAM"/>
</dbReference>
<dbReference type="Gene3D" id="3.20.20.70">
    <property type="entry name" value="Aldolase class I"/>
    <property type="match status" value="1"/>
</dbReference>
<keyword evidence="2" id="KW-0004">4Fe-4S</keyword>
<evidence type="ECO:0000256" key="6">
    <source>
        <dbReference type="ARBA" id="ARBA00023014"/>
    </source>
</evidence>
<dbReference type="NCBIfam" id="TIGR04085">
    <property type="entry name" value="rSAM_more_4Fe4S"/>
    <property type="match status" value="1"/>
</dbReference>
<dbReference type="PANTHER" id="PTHR43787:SF3">
    <property type="entry name" value="ARYLSULFATASE REGULATORY PROTEIN"/>
    <property type="match status" value="1"/>
</dbReference>
<dbReference type="SFLD" id="SFLDG01067">
    <property type="entry name" value="SPASM/twitch_domain_containing"/>
    <property type="match status" value="1"/>
</dbReference>
<dbReference type="PROSITE" id="PS01305">
    <property type="entry name" value="MOAA_NIFB_PQQE"/>
    <property type="match status" value="1"/>
</dbReference>
<dbReference type="GO" id="GO:0046872">
    <property type="term" value="F:metal ion binding"/>
    <property type="evidence" value="ECO:0007669"/>
    <property type="project" value="UniProtKB-KW"/>
</dbReference>
<dbReference type="RefSeq" id="WP_097791213.1">
    <property type="nucleotide sequence ID" value="NZ_NOUV01000001.1"/>
</dbReference>
<evidence type="ECO:0000313" key="9">
    <source>
        <dbReference type="Proteomes" id="UP000220904"/>
    </source>
</evidence>
<dbReference type="Proteomes" id="UP000220904">
    <property type="component" value="Unassembled WGS sequence"/>
</dbReference>
<keyword evidence="3" id="KW-0949">S-adenosyl-L-methionine</keyword>
<evidence type="ECO:0000256" key="3">
    <source>
        <dbReference type="ARBA" id="ARBA00022691"/>
    </source>
</evidence>
<dbReference type="InterPro" id="IPR058240">
    <property type="entry name" value="rSAM_sf"/>
</dbReference>
<comment type="caution">
    <text evidence="8">The sequence shown here is derived from an EMBL/GenBank/DDBJ whole genome shotgun (WGS) entry which is preliminary data.</text>
</comment>
<reference evidence="8 9" key="1">
    <citation type="journal article" date="2017" name="Front. Microbiol.">
        <title>New Insights into the Diversity of the Genus Faecalibacterium.</title>
        <authorList>
            <person name="Benevides L."/>
            <person name="Burman S."/>
            <person name="Martin R."/>
            <person name="Robert V."/>
            <person name="Thomas M."/>
            <person name="Miquel S."/>
            <person name="Chain F."/>
            <person name="Sokol H."/>
            <person name="Bermudez-Humaran L.G."/>
            <person name="Morrison M."/>
            <person name="Langella P."/>
            <person name="Azevedo V.A."/>
            <person name="Chatel J.M."/>
            <person name="Soares S."/>
        </authorList>
    </citation>
    <scope>NUCLEOTIDE SEQUENCE [LARGE SCALE GENOMIC DNA]</scope>
    <source>
        <strain evidence="8 9">AHMP21</strain>
    </source>
</reference>